<evidence type="ECO:0000313" key="3">
    <source>
        <dbReference type="EMBL" id="MBC9246802.1"/>
    </source>
</evidence>
<dbReference type="AlphaFoldDB" id="A0A926J615"/>
<evidence type="ECO:0000256" key="2">
    <source>
        <dbReference type="SAM" id="SignalP"/>
    </source>
</evidence>
<feature type="region of interest" description="Disordered" evidence="1">
    <location>
        <begin position="55"/>
        <end position="91"/>
    </location>
</feature>
<reference evidence="3" key="1">
    <citation type="submission" date="2020-08" db="EMBL/GenBank/DDBJ databases">
        <title>Paracoccus amoyensis sp. nov., isolated from the surface seawater at coast of Xiamen, Fujian.</title>
        <authorList>
            <person name="Lyu L."/>
        </authorList>
    </citation>
    <scope>NUCLEOTIDE SEQUENCE</scope>
    <source>
        <strain evidence="3">11-3</strain>
    </source>
</reference>
<evidence type="ECO:0000313" key="4">
    <source>
        <dbReference type="Proteomes" id="UP000608594"/>
    </source>
</evidence>
<feature type="chain" id="PRO_5037112158" evidence="2">
    <location>
        <begin position="24"/>
        <end position="91"/>
    </location>
</feature>
<organism evidence="3 4">
    <name type="scientific">Paracoccus amoyensis</name>
    <dbReference type="NCBI Taxonomy" id="2760093"/>
    <lineage>
        <taxon>Bacteria</taxon>
        <taxon>Pseudomonadati</taxon>
        <taxon>Pseudomonadota</taxon>
        <taxon>Alphaproteobacteria</taxon>
        <taxon>Rhodobacterales</taxon>
        <taxon>Paracoccaceae</taxon>
        <taxon>Paracoccus</taxon>
    </lineage>
</organism>
<proteinExistence type="predicted"/>
<keyword evidence="4" id="KW-1185">Reference proteome</keyword>
<dbReference type="RefSeq" id="WP_187793252.1">
    <property type="nucleotide sequence ID" value="NZ_JACOQL010000002.1"/>
</dbReference>
<accession>A0A926J615</accession>
<dbReference type="EMBL" id="JACOQL010000002">
    <property type="protein sequence ID" value="MBC9246802.1"/>
    <property type="molecule type" value="Genomic_DNA"/>
</dbReference>
<comment type="caution">
    <text evidence="3">The sequence shown here is derived from an EMBL/GenBank/DDBJ whole genome shotgun (WGS) entry which is preliminary data.</text>
</comment>
<feature type="compositionally biased region" description="Acidic residues" evidence="1">
    <location>
        <begin position="70"/>
        <end position="79"/>
    </location>
</feature>
<sequence>MKPIHLLTAVGFMGIALPASVNADPFFTDQVIRDIISQSTARHLMGDGDDRRPYFHRYDDRHKAHPFSRDDDDDDDDDDDRRWHQEHDDDD</sequence>
<dbReference type="Proteomes" id="UP000608594">
    <property type="component" value="Unassembled WGS sequence"/>
</dbReference>
<keyword evidence="2" id="KW-0732">Signal</keyword>
<name>A0A926J615_9RHOB</name>
<feature type="signal peptide" evidence="2">
    <location>
        <begin position="1"/>
        <end position="23"/>
    </location>
</feature>
<evidence type="ECO:0000256" key="1">
    <source>
        <dbReference type="SAM" id="MobiDB-lite"/>
    </source>
</evidence>
<gene>
    <name evidence="3" type="ORF">H4P12_08760</name>
</gene>
<protein>
    <submittedName>
        <fullName evidence="3">Uncharacterized protein</fullName>
    </submittedName>
</protein>
<feature type="compositionally biased region" description="Basic and acidic residues" evidence="1">
    <location>
        <begin position="80"/>
        <end position="91"/>
    </location>
</feature>